<protein>
    <submittedName>
        <fullName evidence="1">Uncharacterized protein</fullName>
    </submittedName>
</protein>
<comment type="caution">
    <text evidence="1">The sequence shown here is derived from an EMBL/GenBank/DDBJ whole genome shotgun (WGS) entry which is preliminary data.</text>
</comment>
<proteinExistence type="predicted"/>
<evidence type="ECO:0000313" key="1">
    <source>
        <dbReference type="EMBL" id="KAG0431808.1"/>
    </source>
</evidence>
<keyword evidence="2" id="KW-1185">Reference proteome</keyword>
<name>A0AC60QCI3_IXOPE</name>
<accession>A0AC60QCI3</accession>
<dbReference type="EMBL" id="JABSTQ010009192">
    <property type="protein sequence ID" value="KAG0431808.1"/>
    <property type="molecule type" value="Genomic_DNA"/>
</dbReference>
<organism evidence="1 2">
    <name type="scientific">Ixodes persulcatus</name>
    <name type="common">Taiga tick</name>
    <dbReference type="NCBI Taxonomy" id="34615"/>
    <lineage>
        <taxon>Eukaryota</taxon>
        <taxon>Metazoa</taxon>
        <taxon>Ecdysozoa</taxon>
        <taxon>Arthropoda</taxon>
        <taxon>Chelicerata</taxon>
        <taxon>Arachnida</taxon>
        <taxon>Acari</taxon>
        <taxon>Parasitiformes</taxon>
        <taxon>Ixodida</taxon>
        <taxon>Ixodoidea</taxon>
        <taxon>Ixodidae</taxon>
        <taxon>Ixodinae</taxon>
        <taxon>Ixodes</taxon>
    </lineage>
</organism>
<sequence>MMAPLLTWVHWGQSIRLQGGRPKMEGKDRGRPREMAKVANPLFRPGLTIATLRRKRRFPPGCPVAPEFLAMFRVPRRA</sequence>
<gene>
    <name evidence="1" type="ORF">HPB47_021420</name>
</gene>
<evidence type="ECO:0000313" key="2">
    <source>
        <dbReference type="Proteomes" id="UP000805193"/>
    </source>
</evidence>
<reference evidence="1 2" key="1">
    <citation type="journal article" date="2020" name="Cell">
        <title>Large-Scale Comparative Analyses of Tick Genomes Elucidate Their Genetic Diversity and Vector Capacities.</title>
        <authorList>
            <consortium name="Tick Genome and Microbiome Consortium (TIGMIC)"/>
            <person name="Jia N."/>
            <person name="Wang J."/>
            <person name="Shi W."/>
            <person name="Du L."/>
            <person name="Sun Y."/>
            <person name="Zhan W."/>
            <person name="Jiang J.F."/>
            <person name="Wang Q."/>
            <person name="Zhang B."/>
            <person name="Ji P."/>
            <person name="Bell-Sakyi L."/>
            <person name="Cui X.M."/>
            <person name="Yuan T.T."/>
            <person name="Jiang B.G."/>
            <person name="Yang W.F."/>
            <person name="Lam T.T."/>
            <person name="Chang Q.C."/>
            <person name="Ding S.J."/>
            <person name="Wang X.J."/>
            <person name="Zhu J.G."/>
            <person name="Ruan X.D."/>
            <person name="Zhao L."/>
            <person name="Wei J.T."/>
            <person name="Ye R.Z."/>
            <person name="Que T.C."/>
            <person name="Du C.H."/>
            <person name="Zhou Y.H."/>
            <person name="Cheng J.X."/>
            <person name="Dai P.F."/>
            <person name="Guo W.B."/>
            <person name="Han X.H."/>
            <person name="Huang E.J."/>
            <person name="Li L.F."/>
            <person name="Wei W."/>
            <person name="Gao Y.C."/>
            <person name="Liu J.Z."/>
            <person name="Shao H.Z."/>
            <person name="Wang X."/>
            <person name="Wang C.C."/>
            <person name="Yang T.C."/>
            <person name="Huo Q.B."/>
            <person name="Li W."/>
            <person name="Chen H.Y."/>
            <person name="Chen S.E."/>
            <person name="Zhou L.G."/>
            <person name="Ni X.B."/>
            <person name="Tian J.H."/>
            <person name="Sheng Y."/>
            <person name="Liu T."/>
            <person name="Pan Y.S."/>
            <person name="Xia L.Y."/>
            <person name="Li J."/>
            <person name="Zhao F."/>
            <person name="Cao W.C."/>
        </authorList>
    </citation>
    <scope>NUCLEOTIDE SEQUENCE [LARGE SCALE GENOMIC DNA]</scope>
    <source>
        <strain evidence="1">Iper-2018</strain>
    </source>
</reference>
<dbReference type="Proteomes" id="UP000805193">
    <property type="component" value="Unassembled WGS sequence"/>
</dbReference>